<feature type="compositionally biased region" description="Acidic residues" evidence="3">
    <location>
        <begin position="187"/>
        <end position="196"/>
    </location>
</feature>
<dbReference type="InterPro" id="IPR006861">
    <property type="entry name" value="HABP4_PAIRBP1-bd"/>
</dbReference>
<dbReference type="Pfam" id="PF09598">
    <property type="entry name" value="Stm1_N"/>
    <property type="match status" value="1"/>
</dbReference>
<dbReference type="InterPro" id="IPR019084">
    <property type="entry name" value="STM1-like_N"/>
</dbReference>
<protein>
    <recommendedName>
        <fullName evidence="4">Hyaluronan/mRNA-binding protein domain-containing protein</fullName>
    </recommendedName>
</protein>
<feature type="compositionally biased region" description="Basic and acidic residues" evidence="3">
    <location>
        <begin position="112"/>
        <end position="127"/>
    </location>
</feature>
<evidence type="ECO:0000256" key="1">
    <source>
        <dbReference type="ARBA" id="ARBA00004496"/>
    </source>
</evidence>
<dbReference type="SMART" id="SM01233">
    <property type="entry name" value="HABP4_PAI-RBP1"/>
    <property type="match status" value="1"/>
</dbReference>
<evidence type="ECO:0000256" key="2">
    <source>
        <dbReference type="ARBA" id="ARBA00022490"/>
    </source>
</evidence>
<dbReference type="GO" id="GO:0003723">
    <property type="term" value="F:RNA binding"/>
    <property type="evidence" value="ECO:0007669"/>
    <property type="project" value="InterPro"/>
</dbReference>
<evidence type="ECO:0000256" key="3">
    <source>
        <dbReference type="SAM" id="MobiDB-lite"/>
    </source>
</evidence>
<feature type="compositionally biased region" description="Basic and acidic residues" evidence="3">
    <location>
        <begin position="287"/>
        <end position="303"/>
    </location>
</feature>
<dbReference type="GO" id="GO:0005737">
    <property type="term" value="C:cytoplasm"/>
    <property type="evidence" value="ECO:0007669"/>
    <property type="project" value="UniProtKB-SubCell"/>
</dbReference>
<feature type="compositionally biased region" description="Basic and acidic residues" evidence="3">
    <location>
        <begin position="150"/>
        <end position="175"/>
    </location>
</feature>
<feature type="compositionally biased region" description="Low complexity" evidence="3">
    <location>
        <begin position="36"/>
        <end position="49"/>
    </location>
</feature>
<comment type="caution">
    <text evidence="5">The sequence shown here is derived from an EMBL/GenBank/DDBJ whole genome shotgun (WGS) entry which is preliminary data.</text>
</comment>
<dbReference type="GO" id="GO:0005634">
    <property type="term" value="C:nucleus"/>
    <property type="evidence" value="ECO:0007669"/>
    <property type="project" value="TreeGrafter"/>
</dbReference>
<sequence length="363" mass="39157">MATTNPFDLLVDDDNEDPTQLLVAAQLKVEKPKKPSAPAQPQAQPAKSANLPTKPPPAQAVRESKNEGGRGGARGGVRGSGRGRGGSSGFNRDSNNNETTFGSNNGFSRGYRPSEEGDTGKPSEKRGYGGPHGGFRGGRRGSLSNGEAGEGERPRRLYERRSGTGRGNEVKRDGAGRGNWGTPTDEIAQETEEPVVENEKDISSEKQPGEEDAADANKDSPVDQPEEKEPENKEMTLEEYEKIREEKRKALLSTKSEERKVDVDKEFGSMLQLSHKKGNDDIFIKLGSEKDKRKDADKDDRAKKSVSINEFLKPADGGRYYNPGGRGRGRGRGSRGGYGGGNMRDAAAPSIEDPGQFPTLGGK</sequence>
<feature type="region of interest" description="Disordered" evidence="3">
    <location>
        <begin position="287"/>
        <end position="363"/>
    </location>
</feature>
<organism evidence="5 6">
    <name type="scientific">Hevea brasiliensis</name>
    <name type="common">Para rubber tree</name>
    <name type="synonym">Siphonia brasiliensis</name>
    <dbReference type="NCBI Taxonomy" id="3981"/>
    <lineage>
        <taxon>Eukaryota</taxon>
        <taxon>Viridiplantae</taxon>
        <taxon>Streptophyta</taxon>
        <taxon>Embryophyta</taxon>
        <taxon>Tracheophyta</taxon>
        <taxon>Spermatophyta</taxon>
        <taxon>Magnoliopsida</taxon>
        <taxon>eudicotyledons</taxon>
        <taxon>Gunneridae</taxon>
        <taxon>Pentapetalae</taxon>
        <taxon>rosids</taxon>
        <taxon>fabids</taxon>
        <taxon>Malpighiales</taxon>
        <taxon>Euphorbiaceae</taxon>
        <taxon>Crotonoideae</taxon>
        <taxon>Micrandreae</taxon>
        <taxon>Hevea</taxon>
    </lineage>
</organism>
<keyword evidence="6" id="KW-1185">Reference proteome</keyword>
<evidence type="ECO:0000259" key="4">
    <source>
        <dbReference type="SMART" id="SM01233"/>
    </source>
</evidence>
<evidence type="ECO:0000313" key="5">
    <source>
        <dbReference type="EMBL" id="KAF2315091.1"/>
    </source>
</evidence>
<dbReference type="PANTHER" id="PTHR12299:SF17">
    <property type="entry name" value="AT19571P-RELATED"/>
    <property type="match status" value="1"/>
</dbReference>
<evidence type="ECO:0000313" key="6">
    <source>
        <dbReference type="Proteomes" id="UP000467840"/>
    </source>
</evidence>
<reference evidence="5 6" key="1">
    <citation type="journal article" date="2020" name="Mol. Plant">
        <title>The Chromosome-Based Rubber Tree Genome Provides New Insights into Spurge Genome Evolution and Rubber Biosynthesis.</title>
        <authorList>
            <person name="Liu J."/>
            <person name="Shi C."/>
            <person name="Shi C.C."/>
            <person name="Li W."/>
            <person name="Zhang Q.J."/>
            <person name="Zhang Y."/>
            <person name="Li K."/>
            <person name="Lu H.F."/>
            <person name="Shi C."/>
            <person name="Zhu S.T."/>
            <person name="Xiao Z.Y."/>
            <person name="Nan H."/>
            <person name="Yue Y."/>
            <person name="Zhu X.G."/>
            <person name="Wu Y."/>
            <person name="Hong X.N."/>
            <person name="Fan G.Y."/>
            <person name="Tong Y."/>
            <person name="Zhang D."/>
            <person name="Mao C.L."/>
            <person name="Liu Y.L."/>
            <person name="Hao S.J."/>
            <person name="Liu W.Q."/>
            <person name="Lv M.Q."/>
            <person name="Zhang H.B."/>
            <person name="Liu Y."/>
            <person name="Hu-Tang G.R."/>
            <person name="Wang J.P."/>
            <person name="Wang J.H."/>
            <person name="Sun Y.H."/>
            <person name="Ni S.B."/>
            <person name="Chen W.B."/>
            <person name="Zhang X.C."/>
            <person name="Jiao Y.N."/>
            <person name="Eichler E.E."/>
            <person name="Li G.H."/>
            <person name="Liu X."/>
            <person name="Gao L.Z."/>
        </authorList>
    </citation>
    <scope>NUCLEOTIDE SEQUENCE [LARGE SCALE GENOMIC DNA]</scope>
    <source>
        <strain evidence="6">cv. GT1</strain>
        <tissue evidence="5">Leaf</tissue>
    </source>
</reference>
<feature type="domain" description="Hyaluronan/mRNA-binding protein" evidence="4">
    <location>
        <begin position="154"/>
        <end position="262"/>
    </location>
</feature>
<dbReference type="EMBL" id="JAAGAX010000005">
    <property type="protein sequence ID" value="KAF2315091.1"/>
    <property type="molecule type" value="Genomic_DNA"/>
</dbReference>
<dbReference type="Gene3D" id="6.10.140.1040">
    <property type="match status" value="1"/>
</dbReference>
<comment type="subcellular location">
    <subcellularLocation>
        <location evidence="1">Cytoplasm</location>
    </subcellularLocation>
</comment>
<accession>A0A6A6MMU9</accession>
<gene>
    <name evidence="5" type="ORF">GH714_038139</name>
</gene>
<dbReference type="Proteomes" id="UP000467840">
    <property type="component" value="Chromosome 15"/>
</dbReference>
<dbReference type="Pfam" id="PF04774">
    <property type="entry name" value="HABP4_PAI-RBP1"/>
    <property type="match status" value="1"/>
</dbReference>
<keyword evidence="2" id="KW-0963">Cytoplasm</keyword>
<dbReference type="AlphaFoldDB" id="A0A6A6MMU9"/>
<dbReference type="PANTHER" id="PTHR12299">
    <property type="entry name" value="HYALURONIC ACID-BINDING PROTEIN 4"/>
    <property type="match status" value="1"/>
</dbReference>
<name>A0A6A6MMU9_HEVBR</name>
<proteinExistence type="predicted"/>
<dbReference type="InterPro" id="IPR039764">
    <property type="entry name" value="HABP4/SERBP1-like"/>
</dbReference>
<feature type="compositionally biased region" description="Gly residues" evidence="3">
    <location>
        <begin position="69"/>
        <end position="88"/>
    </location>
</feature>
<feature type="compositionally biased region" description="Basic and acidic residues" evidence="3">
    <location>
        <begin position="197"/>
        <end position="239"/>
    </location>
</feature>
<feature type="region of interest" description="Disordered" evidence="3">
    <location>
        <begin position="27"/>
        <end position="239"/>
    </location>
</feature>
<feature type="compositionally biased region" description="Polar residues" evidence="3">
    <location>
        <begin position="90"/>
        <end position="107"/>
    </location>
</feature>